<sequence length="693" mass="78113">MFVLCIVLALFFSARSLTRSFSSVDEDVRMSRKVTAVPMNLRVAQFDQEEDLVPSLPPSVLDVEETKASHKPYPKKTLTKTTSPPPVMNTQIATTTPNFFTAPPKAALEVDFQPVDTTNLPIISSTLPTTIANDNSNLQPTTAMHGNTDADELSMLNTNAQPTTALHGNTDADQLPMLNTNAQPTTAVHGNTDANQLPVLTSAAGISAAPLAKPLAKNENVATTIPVSTVNNKDIPTVMTTTADPLINSIKEVNSTIDPLRHTVVRNYDDTNAFFKSYKGPGSLFVYFTCDVDTIWSNECNGVDDFVYDAFVRAPKDAHLLTVRIPSKMDFQRYYQMDIDLRLLEIPSIFQYGRLSNGHGKTTNALYQGTMKNPNLLDYVFHNATEPGLVYKKVEVYDDYTALKKFLRLFEDDYPLYLLFVSGKLPSNERPWCPYCRFRETAFEYAYHKYAASNALLIRVIVSQDYESWKDANNPFKKFVITLQAFEMAIPSSRLLQVLITEETWESHKYSMSPTTILDVLELPSLFHFNGSSHSTLLLSESFVADPVLLNAVFQDLFHASNLPIVQDITTVDAMSKVLKTYTNQHPLFIYFVSGRDISTGKLWCRYCERSEVPVMAYFLQYAPRNAKMLRIAVANDYASWHSSSNAFRQQQFIQISGLPMLARVLSVKDIVQVHEYLEFFEHQDHLKIFFQN</sequence>
<dbReference type="PANTHER" id="PTHR12452">
    <property type="entry name" value="42-9-9 PROTEIN-RELATED"/>
    <property type="match status" value="1"/>
</dbReference>
<feature type="region of interest" description="Disordered" evidence="2">
    <location>
        <begin position="64"/>
        <end position="87"/>
    </location>
</feature>
<dbReference type="OrthoDB" id="78947at2759"/>
<name>A0A1W0ABS2_9STRA</name>
<organism evidence="5 6">
    <name type="scientific">Thraustotheca clavata</name>
    <dbReference type="NCBI Taxonomy" id="74557"/>
    <lineage>
        <taxon>Eukaryota</taxon>
        <taxon>Sar</taxon>
        <taxon>Stramenopiles</taxon>
        <taxon>Oomycota</taxon>
        <taxon>Saprolegniomycetes</taxon>
        <taxon>Saprolegniales</taxon>
        <taxon>Achlyaceae</taxon>
        <taxon>Thraustotheca</taxon>
    </lineage>
</organism>
<evidence type="ECO:0000259" key="4">
    <source>
        <dbReference type="Pfam" id="PF06110"/>
    </source>
</evidence>
<evidence type="ECO:0000256" key="2">
    <source>
        <dbReference type="SAM" id="MobiDB-lite"/>
    </source>
</evidence>
<dbReference type="EMBL" id="JNBS01000125">
    <property type="protein sequence ID" value="OQS07744.1"/>
    <property type="molecule type" value="Genomic_DNA"/>
</dbReference>
<reference evidence="5 6" key="1">
    <citation type="journal article" date="2014" name="Genome Biol. Evol.">
        <title>The secreted proteins of Achlya hypogyna and Thraustotheca clavata identify the ancestral oomycete secretome and reveal gene acquisitions by horizontal gene transfer.</title>
        <authorList>
            <person name="Misner I."/>
            <person name="Blouin N."/>
            <person name="Leonard G."/>
            <person name="Richards T.A."/>
            <person name="Lane C.E."/>
        </authorList>
    </citation>
    <scope>NUCLEOTIDE SEQUENCE [LARGE SCALE GENOMIC DNA]</scope>
    <source>
        <strain evidence="5 6">ATCC 34112</strain>
    </source>
</reference>
<keyword evidence="6" id="KW-1185">Reference proteome</keyword>
<accession>A0A1W0ABS2</accession>
<feature type="signal peptide" evidence="3">
    <location>
        <begin position="1"/>
        <end position="16"/>
    </location>
</feature>
<dbReference type="PANTHER" id="PTHR12452:SF0">
    <property type="entry name" value="THIOREDOXIN DOMAIN-CONTAINING PROTEIN 17"/>
    <property type="match status" value="1"/>
</dbReference>
<keyword evidence="3" id="KW-0732">Signal</keyword>
<feature type="domain" description="Thioredoxin" evidence="4">
    <location>
        <begin position="572"/>
        <end position="669"/>
    </location>
</feature>
<evidence type="ECO:0000256" key="3">
    <source>
        <dbReference type="SAM" id="SignalP"/>
    </source>
</evidence>
<proteinExistence type="inferred from homology"/>
<dbReference type="Proteomes" id="UP000243217">
    <property type="component" value="Unassembled WGS sequence"/>
</dbReference>
<gene>
    <name evidence="5" type="ORF">THRCLA_00261</name>
</gene>
<dbReference type="Pfam" id="PF06110">
    <property type="entry name" value="TXD17-like_Trx"/>
    <property type="match status" value="2"/>
</dbReference>
<comment type="similarity">
    <text evidence="1">Belongs to the thioredoxin family.</text>
</comment>
<dbReference type="GO" id="GO:0005829">
    <property type="term" value="C:cytosol"/>
    <property type="evidence" value="ECO:0007669"/>
    <property type="project" value="TreeGrafter"/>
</dbReference>
<evidence type="ECO:0000313" key="6">
    <source>
        <dbReference type="Proteomes" id="UP000243217"/>
    </source>
</evidence>
<dbReference type="AlphaFoldDB" id="A0A1W0ABS2"/>
<evidence type="ECO:0000256" key="1">
    <source>
        <dbReference type="ARBA" id="ARBA00008987"/>
    </source>
</evidence>
<protein>
    <recommendedName>
        <fullName evidence="4">Thioredoxin domain-containing protein</fullName>
    </recommendedName>
</protein>
<dbReference type="InterPro" id="IPR045108">
    <property type="entry name" value="TXNDC17-like"/>
</dbReference>
<comment type="caution">
    <text evidence="5">The sequence shown here is derived from an EMBL/GenBank/DDBJ whole genome shotgun (WGS) entry which is preliminary data.</text>
</comment>
<evidence type="ECO:0000313" key="5">
    <source>
        <dbReference type="EMBL" id="OQS07744.1"/>
    </source>
</evidence>
<dbReference type="GO" id="GO:0047134">
    <property type="term" value="F:protein-disulfide reductase [NAD(P)H] activity"/>
    <property type="evidence" value="ECO:0007669"/>
    <property type="project" value="InterPro"/>
</dbReference>
<feature type="domain" description="Thioredoxin" evidence="4">
    <location>
        <begin position="402"/>
        <end position="478"/>
    </location>
</feature>
<feature type="chain" id="PRO_5012348058" description="Thioredoxin domain-containing protein" evidence="3">
    <location>
        <begin position="17"/>
        <end position="693"/>
    </location>
</feature>
<feature type="compositionally biased region" description="Basic residues" evidence="2">
    <location>
        <begin position="69"/>
        <end position="78"/>
    </location>
</feature>
<dbReference type="InterPro" id="IPR010357">
    <property type="entry name" value="TXNDC17_dom"/>
</dbReference>
<dbReference type="Gene3D" id="3.40.30.10">
    <property type="entry name" value="Glutaredoxin"/>
    <property type="match status" value="3"/>
</dbReference>